<gene>
    <name evidence="2" type="ORF">PCOR1329_LOCUS48078</name>
</gene>
<dbReference type="EMBL" id="CAUYUJ010015802">
    <property type="protein sequence ID" value="CAK0858223.1"/>
    <property type="molecule type" value="Genomic_DNA"/>
</dbReference>
<comment type="caution">
    <text evidence="2">The sequence shown here is derived from an EMBL/GenBank/DDBJ whole genome shotgun (WGS) entry which is preliminary data.</text>
</comment>
<dbReference type="SUPFAM" id="SSF49899">
    <property type="entry name" value="Concanavalin A-like lectins/glucanases"/>
    <property type="match status" value="1"/>
</dbReference>
<proteinExistence type="predicted"/>
<feature type="region of interest" description="Disordered" evidence="1">
    <location>
        <begin position="231"/>
        <end position="265"/>
    </location>
</feature>
<sequence>MQFQDACVALAVDVADACAGPAVSTLEVAAPSEASKAPIFSAEPLVEHSVTFTGETPINLSPHFPCLLGGDFSFMCTARMDGARPWSRLFDFSLEADEDSITAGAIELTQDFHFTIFRGKKPISVRVDGFFKLGEEFTVLCTVSAAGHMRVFKDGVLVGERTGGMAPLHVDRPRMMVGGHYLFQDQNFCGSMKDVKVWNQEVPWEERSASRVVVHVLGEVCSEQVEASACSESDGGFRGARDAVDPTSEDAETSDSEAETLVSRGDEGSARQFGAGIGCFEIDTNTNIGGMLPPREDDPDLGDGGNIRASWAAERLPPTPTSRIIFLPWRQPLVLVLVPMSRRPQVSHPSGAAAALPPRPPEGTRVRAGWSKFAVGMLGRG</sequence>
<evidence type="ECO:0000313" key="3">
    <source>
        <dbReference type="Proteomes" id="UP001189429"/>
    </source>
</evidence>
<organism evidence="2 3">
    <name type="scientific">Prorocentrum cordatum</name>
    <dbReference type="NCBI Taxonomy" id="2364126"/>
    <lineage>
        <taxon>Eukaryota</taxon>
        <taxon>Sar</taxon>
        <taxon>Alveolata</taxon>
        <taxon>Dinophyceae</taxon>
        <taxon>Prorocentrales</taxon>
        <taxon>Prorocentraceae</taxon>
        <taxon>Prorocentrum</taxon>
    </lineage>
</organism>
<dbReference type="Gene3D" id="2.60.120.200">
    <property type="match status" value="1"/>
</dbReference>
<evidence type="ECO:0000313" key="2">
    <source>
        <dbReference type="EMBL" id="CAK0858223.1"/>
    </source>
</evidence>
<reference evidence="2" key="1">
    <citation type="submission" date="2023-10" db="EMBL/GenBank/DDBJ databases">
        <authorList>
            <person name="Chen Y."/>
            <person name="Shah S."/>
            <person name="Dougan E. K."/>
            <person name="Thang M."/>
            <person name="Chan C."/>
        </authorList>
    </citation>
    <scope>NUCLEOTIDE SEQUENCE [LARGE SCALE GENOMIC DNA]</scope>
</reference>
<feature type="region of interest" description="Disordered" evidence="1">
    <location>
        <begin position="346"/>
        <end position="365"/>
    </location>
</feature>
<keyword evidence="3" id="KW-1185">Reference proteome</keyword>
<dbReference type="InterPro" id="IPR013320">
    <property type="entry name" value="ConA-like_dom_sf"/>
</dbReference>
<accession>A0ABN9UFA5</accession>
<feature type="compositionally biased region" description="Acidic residues" evidence="1">
    <location>
        <begin position="247"/>
        <end position="258"/>
    </location>
</feature>
<dbReference type="Proteomes" id="UP001189429">
    <property type="component" value="Unassembled WGS sequence"/>
</dbReference>
<evidence type="ECO:0000256" key="1">
    <source>
        <dbReference type="SAM" id="MobiDB-lite"/>
    </source>
</evidence>
<dbReference type="Pfam" id="PF13385">
    <property type="entry name" value="Laminin_G_3"/>
    <property type="match status" value="1"/>
</dbReference>
<name>A0ABN9UFA5_9DINO</name>
<protein>
    <submittedName>
        <fullName evidence="2">Uncharacterized protein</fullName>
    </submittedName>
</protein>